<evidence type="ECO:0000313" key="10">
    <source>
        <dbReference type="Proteomes" id="UP000271374"/>
    </source>
</evidence>
<feature type="transmembrane region" description="Helical" evidence="7">
    <location>
        <begin position="379"/>
        <end position="396"/>
    </location>
</feature>
<keyword evidence="4 7" id="KW-0812">Transmembrane</keyword>
<dbReference type="GO" id="GO:0005886">
    <property type="term" value="C:plasma membrane"/>
    <property type="evidence" value="ECO:0007669"/>
    <property type="project" value="UniProtKB-SubCell"/>
</dbReference>
<feature type="transmembrane region" description="Helical" evidence="7">
    <location>
        <begin position="160"/>
        <end position="179"/>
    </location>
</feature>
<dbReference type="PANTHER" id="PTHR23517">
    <property type="entry name" value="RESISTANCE PROTEIN MDTM, PUTATIVE-RELATED-RELATED"/>
    <property type="match status" value="1"/>
</dbReference>
<keyword evidence="6 7" id="KW-0472">Membrane</keyword>
<reference evidence="9 10" key="1">
    <citation type="submission" date="2018-12" db="EMBL/GenBank/DDBJ databases">
        <title>Bacillus yapensis draft genome sequence.</title>
        <authorList>
            <person name="Yu L."/>
            <person name="Xu X."/>
            <person name="Tang X."/>
        </authorList>
    </citation>
    <scope>NUCLEOTIDE SEQUENCE [LARGE SCALE GENOMIC DNA]</scope>
    <source>
        <strain evidence="9 10">XXST-01</strain>
    </source>
</reference>
<proteinExistence type="predicted"/>
<evidence type="ECO:0000256" key="6">
    <source>
        <dbReference type="ARBA" id="ARBA00023136"/>
    </source>
</evidence>
<dbReference type="EMBL" id="RXNT01000008">
    <property type="protein sequence ID" value="RTR31446.1"/>
    <property type="molecule type" value="Genomic_DNA"/>
</dbReference>
<dbReference type="InterPro" id="IPR011701">
    <property type="entry name" value="MFS"/>
</dbReference>
<dbReference type="PROSITE" id="PS50850">
    <property type="entry name" value="MFS"/>
    <property type="match status" value="1"/>
</dbReference>
<dbReference type="OrthoDB" id="9793283at2"/>
<organism evidence="9 10">
    <name type="scientific">Bacillus yapensis</name>
    <dbReference type="NCBI Taxonomy" id="2492960"/>
    <lineage>
        <taxon>Bacteria</taxon>
        <taxon>Bacillati</taxon>
        <taxon>Bacillota</taxon>
        <taxon>Bacilli</taxon>
        <taxon>Bacillales</taxon>
        <taxon>Bacillaceae</taxon>
        <taxon>Bacillus</taxon>
    </lineage>
</organism>
<feature type="transmembrane region" description="Helical" evidence="7">
    <location>
        <begin position="41"/>
        <end position="60"/>
    </location>
</feature>
<dbReference type="Proteomes" id="UP000271374">
    <property type="component" value="Unassembled WGS sequence"/>
</dbReference>
<dbReference type="Gene3D" id="1.20.1250.20">
    <property type="entry name" value="MFS general substrate transporter like domains"/>
    <property type="match status" value="1"/>
</dbReference>
<dbReference type="InterPro" id="IPR036259">
    <property type="entry name" value="MFS_trans_sf"/>
</dbReference>
<dbReference type="CDD" id="cd17329">
    <property type="entry name" value="MFS_MdtH_MDR_like"/>
    <property type="match status" value="1"/>
</dbReference>
<evidence type="ECO:0000256" key="3">
    <source>
        <dbReference type="ARBA" id="ARBA00022475"/>
    </source>
</evidence>
<keyword evidence="3" id="KW-1003">Cell membrane</keyword>
<protein>
    <submittedName>
        <fullName evidence="9">MFS transporter</fullName>
    </submittedName>
</protein>
<evidence type="ECO:0000259" key="8">
    <source>
        <dbReference type="PROSITE" id="PS50850"/>
    </source>
</evidence>
<feature type="domain" description="Major facilitator superfamily (MFS) profile" evidence="8">
    <location>
        <begin position="1"/>
        <end position="401"/>
    </location>
</feature>
<evidence type="ECO:0000256" key="4">
    <source>
        <dbReference type="ARBA" id="ARBA00022692"/>
    </source>
</evidence>
<name>A0A3S0IU30_9BACI</name>
<accession>A0A3S0IU30</accession>
<dbReference type="GO" id="GO:0022857">
    <property type="term" value="F:transmembrane transporter activity"/>
    <property type="evidence" value="ECO:0007669"/>
    <property type="project" value="InterPro"/>
</dbReference>
<evidence type="ECO:0000313" key="9">
    <source>
        <dbReference type="EMBL" id="RTR31446.1"/>
    </source>
</evidence>
<comment type="subcellular location">
    <subcellularLocation>
        <location evidence="1">Cell membrane</location>
        <topology evidence="1">Multi-pass membrane protein</topology>
    </subcellularLocation>
</comment>
<sequence>MRYWDYNLKVRLIGEAMFNLLYWMYFPFIALYFSMELGNHVAGLLMTVPPIISMLGSLIGGSLADSLGRRPMMLVGSTLQAMMFIAFAMSWSPWLDYLAFIGIGLGGAMYRPPSAAMVADLIPESERRQVFATFTTAKNIGAVLGPGLGAIFFFQYRSELLWTCAIVLLAYTFAIFFIVRETKPNSVHEKASIGTIIIQQWKEYHIILRDKIFAIYLLAGVFFVVTVMQLDLYLPVYFVEHVPSQTLIHWNDWSFNLTGTEAFGWILGLNGLLFVLFVLPVTKWLKNWKERDVFILSSSISGIGMLALGFHTNIWYLFIVTIIFTFGELMRSPVMESFVSHYAPPDARGKYIGADNLQYTIGRFLAPITVFLSEWVEPMGILGLLFIFSLISVFLYSRLFKMYQAIDN</sequence>
<feature type="transmembrane region" description="Helical" evidence="7">
    <location>
        <begin position="212"/>
        <end position="230"/>
    </location>
</feature>
<dbReference type="Pfam" id="PF07690">
    <property type="entry name" value="MFS_1"/>
    <property type="match status" value="2"/>
</dbReference>
<evidence type="ECO:0000256" key="7">
    <source>
        <dbReference type="SAM" id="Phobius"/>
    </source>
</evidence>
<evidence type="ECO:0000256" key="5">
    <source>
        <dbReference type="ARBA" id="ARBA00022989"/>
    </source>
</evidence>
<evidence type="ECO:0000256" key="2">
    <source>
        <dbReference type="ARBA" id="ARBA00022448"/>
    </source>
</evidence>
<feature type="transmembrane region" description="Helical" evidence="7">
    <location>
        <begin position="293"/>
        <end position="326"/>
    </location>
</feature>
<feature type="transmembrane region" description="Helical" evidence="7">
    <location>
        <begin position="262"/>
        <end position="281"/>
    </location>
</feature>
<comment type="caution">
    <text evidence="9">The sequence shown here is derived from an EMBL/GenBank/DDBJ whole genome shotgun (WGS) entry which is preliminary data.</text>
</comment>
<dbReference type="InterPro" id="IPR020846">
    <property type="entry name" value="MFS_dom"/>
</dbReference>
<evidence type="ECO:0000256" key="1">
    <source>
        <dbReference type="ARBA" id="ARBA00004651"/>
    </source>
</evidence>
<dbReference type="PANTHER" id="PTHR23517:SF3">
    <property type="entry name" value="INTEGRAL MEMBRANE TRANSPORT PROTEIN"/>
    <property type="match status" value="1"/>
</dbReference>
<dbReference type="AlphaFoldDB" id="A0A3S0IU30"/>
<keyword evidence="2" id="KW-0813">Transport</keyword>
<keyword evidence="5 7" id="KW-1133">Transmembrane helix</keyword>
<gene>
    <name evidence="9" type="ORF">EKG37_11235</name>
</gene>
<dbReference type="SUPFAM" id="SSF103473">
    <property type="entry name" value="MFS general substrate transporter"/>
    <property type="match status" value="1"/>
</dbReference>
<dbReference type="InterPro" id="IPR050171">
    <property type="entry name" value="MFS_Transporters"/>
</dbReference>
<feature type="transmembrane region" description="Helical" evidence="7">
    <location>
        <begin position="12"/>
        <end position="35"/>
    </location>
</feature>
<keyword evidence="10" id="KW-1185">Reference proteome</keyword>